<dbReference type="AlphaFoldDB" id="A0ABD5XX08"/>
<evidence type="ECO:0000313" key="1">
    <source>
        <dbReference type="EMBL" id="MFC7139657.1"/>
    </source>
</evidence>
<dbReference type="InterPro" id="IPR036188">
    <property type="entry name" value="FAD/NAD-bd_sf"/>
</dbReference>
<sequence length="505" mass="57741">MGNRIEDVTVVGGGDSGLLTALAVKRVNPGVDVSVVDDFEAEVPQVGKSTFRAIRNILHGVLGIDEREFVTEVKPVWKASVYFRDWCGRPPFHYPFDTNRNFPNPDESDTYEGYYFFYEEGHNSAEYQTKCERIVSERKSPWYFDPGKGGLSMYDNVAYHLNTERFNAYLRELCRDRGVALIDDEVVTVDVAGDRIKRLRSRNRAYESDLFVDATGFSRVLKSEQSDAFHEFDLPLDTALNARADLDLAEVVPATVIDTGDHGWFWQIDTFDNRDRGYVYASEFVSEGAAREEFLDHCEGIDADDVVKYEFTPGYFERAWVDNCVAIGNAEGFVEPLQSTGLTVNAKAAVTLATLLSGHGQVQDDWIRDTYNRWVDRAWRAVFDFISLHYAYADGETAFWEAARSIDISPRAAFLVEQFDRHGFDAHVDPVANSAEFDDLLFFPPWGFYTLIRNMGASSAFYESNDFAMGDRKRRTVERYYEDIREDVTDHYDHHEFYHGALGQY</sequence>
<dbReference type="GeneID" id="78819916"/>
<reference evidence="1 2" key="1">
    <citation type="journal article" date="2019" name="Int. J. Syst. Evol. Microbiol.">
        <title>The Global Catalogue of Microorganisms (GCM) 10K type strain sequencing project: providing services to taxonomists for standard genome sequencing and annotation.</title>
        <authorList>
            <consortium name="The Broad Institute Genomics Platform"/>
            <consortium name="The Broad Institute Genome Sequencing Center for Infectious Disease"/>
            <person name="Wu L."/>
            <person name="Ma J."/>
        </authorList>
    </citation>
    <scope>NUCLEOTIDE SEQUENCE [LARGE SCALE GENOMIC DNA]</scope>
    <source>
        <strain evidence="1 2">XZYJT29</strain>
    </source>
</reference>
<evidence type="ECO:0000313" key="2">
    <source>
        <dbReference type="Proteomes" id="UP001596432"/>
    </source>
</evidence>
<comment type="caution">
    <text evidence="1">The sequence shown here is derived from an EMBL/GenBank/DDBJ whole genome shotgun (WGS) entry which is preliminary data.</text>
</comment>
<protein>
    <submittedName>
        <fullName evidence="1">FAD-dependent oxidoreductase</fullName>
    </submittedName>
</protein>
<dbReference type="EMBL" id="JBHTAS010000001">
    <property type="protein sequence ID" value="MFC7139657.1"/>
    <property type="molecule type" value="Genomic_DNA"/>
</dbReference>
<dbReference type="SUPFAM" id="SSF51905">
    <property type="entry name" value="FAD/NAD(P)-binding domain"/>
    <property type="match status" value="1"/>
</dbReference>
<organism evidence="1 2">
    <name type="scientific">Halosimplex aquaticum</name>
    <dbReference type="NCBI Taxonomy" id="3026162"/>
    <lineage>
        <taxon>Archaea</taxon>
        <taxon>Methanobacteriati</taxon>
        <taxon>Methanobacteriota</taxon>
        <taxon>Stenosarchaea group</taxon>
        <taxon>Halobacteria</taxon>
        <taxon>Halobacteriales</taxon>
        <taxon>Haloarculaceae</taxon>
        <taxon>Halosimplex</taxon>
    </lineage>
</organism>
<dbReference type="RefSeq" id="WP_274325240.1">
    <property type="nucleotide sequence ID" value="NZ_CP118158.1"/>
</dbReference>
<proteinExistence type="predicted"/>
<dbReference type="PANTHER" id="PTHR43747">
    <property type="entry name" value="FAD-BINDING PROTEIN"/>
    <property type="match status" value="1"/>
</dbReference>
<dbReference type="Proteomes" id="UP001596432">
    <property type="component" value="Unassembled WGS sequence"/>
</dbReference>
<keyword evidence="2" id="KW-1185">Reference proteome</keyword>
<dbReference type="InterPro" id="IPR006905">
    <property type="entry name" value="Flavin_halogenase"/>
</dbReference>
<dbReference type="Gene3D" id="3.50.50.60">
    <property type="entry name" value="FAD/NAD(P)-binding domain"/>
    <property type="match status" value="1"/>
</dbReference>
<gene>
    <name evidence="1" type="ORF">ACFQMA_07370</name>
</gene>
<name>A0ABD5XX08_9EURY</name>
<dbReference type="PANTHER" id="PTHR43747:SF4">
    <property type="entry name" value="FLAVIN-DEPENDENT TRYPTOPHAN HALOGENASE"/>
    <property type="match status" value="1"/>
</dbReference>
<dbReference type="Pfam" id="PF04820">
    <property type="entry name" value="Trp_halogenase"/>
    <property type="match status" value="1"/>
</dbReference>
<dbReference type="InterPro" id="IPR050816">
    <property type="entry name" value="Flavin-dep_Halogenase_NPB"/>
</dbReference>
<accession>A0ABD5XX08</accession>